<sequence>MTVPAALLAALVDDAGLFPPTALPMDRALARHRADLAAAHPLHTHRFLVPASRLGELRARLKPGDSLALGLIADRGAEGLAADCAAVAADPRLRLALVEVPLAAFPGGVREALDALPGDVPVYAEPAGRAAYEPLLTELGALERPVGAKLRCGGVRAELFPTAPEVAAWIVACARAGVPFKATAGLHEAVRHTAPATGFRHHGYLNLLLATAAAAGGATTGEVTAVLETEDAARLARRAHTLGEAGARAARRLLVSYGSCSTSTPLRQAADLLGTPDTYQEIPV</sequence>
<evidence type="ECO:0000313" key="2">
    <source>
        <dbReference type="Proteomes" id="UP001183607"/>
    </source>
</evidence>
<dbReference type="AlphaFoldDB" id="A0ABD5E1E4"/>
<reference evidence="2" key="1">
    <citation type="submission" date="2023-07" db="EMBL/GenBank/DDBJ databases">
        <title>30 novel species of actinomycetes from the DSMZ collection.</title>
        <authorList>
            <person name="Nouioui I."/>
        </authorList>
    </citation>
    <scope>NUCLEOTIDE SEQUENCE [LARGE SCALE GENOMIC DNA]</scope>
    <source>
        <strain evidence="2">DSM 41982</strain>
    </source>
</reference>
<name>A0ABD5E1E4_9ACTN</name>
<dbReference type="Proteomes" id="UP001183607">
    <property type="component" value="Unassembled WGS sequence"/>
</dbReference>
<gene>
    <name evidence="1" type="ORF">RM574_03895</name>
</gene>
<organism evidence="1 2">
    <name type="scientific">Streptomyces evansiae</name>
    <dbReference type="NCBI Taxonomy" id="3075535"/>
    <lineage>
        <taxon>Bacteria</taxon>
        <taxon>Bacillati</taxon>
        <taxon>Actinomycetota</taxon>
        <taxon>Actinomycetes</taxon>
        <taxon>Kitasatosporales</taxon>
        <taxon>Streptomycetaceae</taxon>
        <taxon>Streptomyces</taxon>
    </lineage>
</organism>
<protein>
    <submittedName>
        <fullName evidence="1">Uncharacterized protein</fullName>
    </submittedName>
</protein>
<dbReference type="EMBL" id="JAVRER010000004">
    <property type="protein sequence ID" value="MDT0414622.1"/>
    <property type="molecule type" value="Genomic_DNA"/>
</dbReference>
<dbReference type="RefSeq" id="WP_254667416.1">
    <property type="nucleotide sequence ID" value="NZ_JAVRER010000004.1"/>
</dbReference>
<evidence type="ECO:0000313" key="1">
    <source>
        <dbReference type="EMBL" id="MDT0414622.1"/>
    </source>
</evidence>
<proteinExistence type="predicted"/>
<comment type="caution">
    <text evidence="1">The sequence shown here is derived from an EMBL/GenBank/DDBJ whole genome shotgun (WGS) entry which is preliminary data.</text>
</comment>
<accession>A0ABD5E1E4</accession>